<sequence length="793" mass="94032">MNNIKRANKSEIEKIFVELSHVEKENRDKGIDILYDYISKNRKSLNEHKITYICKGLFYYYWLCYSMEEQKKAALKICRLIHKFNNKNNKKKKNVFLFVQCFFQVMSNKYDNLDIHRLNKYLFLFRVFQAEILMFFHMNAWNNLYLKKYNKIFLQYFDDTSELYYNYIDTFIKEFLGNEYFLKSKKQEEPNYNTKQFLLLIDPFFKILCKTDQKYVMDLINKKVFYFIKKMKHIKKKLLKKKIIKYIHICKIKYGLKILKNFYDLINSSSSKKKNQNEKGKDKKKQVPVFLENFQTAFHTADEQNILASSSKGIQNGNIKKTEEQNEIAILNHINLNNNDTNFLKNEDMSTDNDKVKVINGLHLNNEYVTDEEIQNKKIKKKKEITLLDILTKGGKKRKASDDQFVLQTKNKKNKKNKEKNKNKSKDKKKNKIKKKYINGILNENDDDDNDDDDDNNDDDDDNNDDNDDNNDDNDDNENNNNYNDNNNNNNNDHDNNNNDFNNNDHDNNYDDDDGSTCTSQLPVEEMEKNADKKKKSLNKKISIFEKRHDDEYNLNVINNMQKMSNGINNNNNHSDLKNDEEKVPLYFTNNVLNSSDVVNCLREDENINVKKKNKTKKKKKKNLYIESNSEYNQKDESEENISSEIINNETQEINGNSNLINGKNKNVINNGNVLLTLNTFDIKTKNKDTIILSKKKRKINKENKKKLLQNKLKQKNHLNLGKHSVKDICDKNNVVRKTILKKGKSKSPVTKKVHFNLKRNTIEYIPRNKRKNINSYLLMNNFRNFLNIPSFV</sequence>
<evidence type="ECO:0000256" key="1">
    <source>
        <dbReference type="ARBA" id="ARBA00004123"/>
    </source>
</evidence>
<organism evidence="5 6">
    <name type="scientific">Plasmodium gaboni</name>
    <dbReference type="NCBI Taxonomy" id="647221"/>
    <lineage>
        <taxon>Eukaryota</taxon>
        <taxon>Sar</taxon>
        <taxon>Alveolata</taxon>
        <taxon>Apicomplexa</taxon>
        <taxon>Aconoidasida</taxon>
        <taxon>Haemosporida</taxon>
        <taxon>Plasmodiidae</taxon>
        <taxon>Plasmodium</taxon>
        <taxon>Plasmodium (Laverania)</taxon>
    </lineage>
</organism>
<evidence type="ECO:0000256" key="3">
    <source>
        <dbReference type="ARBA" id="ARBA00023242"/>
    </source>
</evidence>
<dbReference type="Pfam" id="PF05997">
    <property type="entry name" value="Nop52"/>
    <property type="match status" value="1"/>
</dbReference>
<comment type="similarity">
    <text evidence="2">Belongs to the RRP1 family.</text>
</comment>
<name>A0ABY1UMD4_9APIC</name>
<dbReference type="EMBL" id="LT969432">
    <property type="protein sequence ID" value="SOV14373.1"/>
    <property type="molecule type" value="Genomic_DNA"/>
</dbReference>
<comment type="subcellular location">
    <subcellularLocation>
        <location evidence="1">Nucleus</location>
    </subcellularLocation>
</comment>
<protein>
    <submittedName>
        <fullName evidence="5">Nucleolar protein Nop52, putative</fullName>
    </submittedName>
</protein>
<reference evidence="5" key="1">
    <citation type="submission" date="2016-09" db="EMBL/GenBank/DDBJ databases">
        <authorList>
            <consortium name="Pathogen Informatics"/>
            <person name="Sun Q."/>
            <person name="Inoue M."/>
        </authorList>
    </citation>
    <scope>NUCLEOTIDE SEQUENCE</scope>
</reference>
<proteinExistence type="inferred from homology"/>
<feature type="compositionally biased region" description="Acidic residues" evidence="4">
    <location>
        <begin position="444"/>
        <end position="478"/>
    </location>
</feature>
<dbReference type="Proteomes" id="UP000831156">
    <property type="component" value="Chromosome 9"/>
</dbReference>
<evidence type="ECO:0000256" key="2">
    <source>
        <dbReference type="ARBA" id="ARBA00006374"/>
    </source>
</evidence>
<gene>
    <name evidence="5" type="ORF">PGABG01_0928600</name>
</gene>
<evidence type="ECO:0000313" key="6">
    <source>
        <dbReference type="Proteomes" id="UP000831156"/>
    </source>
</evidence>
<accession>A0ABY1UMD4</accession>
<feature type="compositionally biased region" description="Basic residues" evidence="4">
    <location>
        <begin position="410"/>
        <end position="437"/>
    </location>
</feature>
<feature type="compositionally biased region" description="Basic and acidic residues" evidence="4">
    <location>
        <begin position="492"/>
        <end position="509"/>
    </location>
</feature>
<feature type="region of interest" description="Disordered" evidence="4">
    <location>
        <begin position="393"/>
        <end position="536"/>
    </location>
</feature>
<evidence type="ECO:0000256" key="4">
    <source>
        <dbReference type="SAM" id="MobiDB-lite"/>
    </source>
</evidence>
<keyword evidence="6" id="KW-1185">Reference proteome</keyword>
<feature type="compositionally biased region" description="Low complexity" evidence="4">
    <location>
        <begin position="479"/>
        <end position="491"/>
    </location>
</feature>
<dbReference type="InterPro" id="IPR010301">
    <property type="entry name" value="RRP1"/>
</dbReference>
<evidence type="ECO:0000313" key="5">
    <source>
        <dbReference type="EMBL" id="SOV14373.1"/>
    </source>
</evidence>
<keyword evidence="3" id="KW-0539">Nucleus</keyword>